<feature type="domain" description="Band 7" evidence="8">
    <location>
        <begin position="22"/>
        <end position="208"/>
    </location>
</feature>
<keyword evidence="5 7" id="KW-0472">Membrane</keyword>
<evidence type="ECO:0000256" key="2">
    <source>
        <dbReference type="ARBA" id="ARBA00007862"/>
    </source>
</evidence>
<comment type="caution">
    <text evidence="9">The sequence shown here is derived from an EMBL/GenBank/DDBJ whole genome shotgun (WGS) entry which is preliminary data.</text>
</comment>
<protein>
    <recommendedName>
        <fullName evidence="6">Protein HflC</fullName>
    </recommendedName>
</protein>
<sequence length="313" mass="35362">MNSIVRFILIALVVVAGATVWDGFFILPEGKQAVITQFGAPVGDSATEAGLHFKTPFIQKVRYFEKRVLIWDGAPNQIPTNDKTFVYLDTTARWRISDALTFLQAVNNETRAMTILDDIIDSTVRDLVNKNNLVEIIRSSDWIVGERSRSVSEDEVQEPIKYGRDKIEEMIFLAASQLTPQYGIELVDVMFKRVNYIESVRVKVYERMISERQRIAAEKRSLGEGQKAEILGKVQRELKEITSVASREAEEIKGKADAEASRIYADAYNKDPEFYAFSKSLESYGKTVGSNTRLILSTDAEFYKFLNSSGAVK</sequence>
<dbReference type="NCBIfam" id="TIGR01932">
    <property type="entry name" value="hflC"/>
    <property type="match status" value="1"/>
</dbReference>
<name>A0A8J6NAM2_9BACT</name>
<dbReference type="CDD" id="cd03405">
    <property type="entry name" value="SPFH_HflC"/>
    <property type="match status" value="1"/>
</dbReference>
<evidence type="ECO:0000259" key="8">
    <source>
        <dbReference type="SMART" id="SM00244"/>
    </source>
</evidence>
<comment type="subcellular location">
    <subcellularLocation>
        <location evidence="1">Membrane</location>
        <topology evidence="1">Single-pass membrane protein</topology>
    </subcellularLocation>
</comment>
<dbReference type="InterPro" id="IPR036013">
    <property type="entry name" value="Band_7/SPFH_dom_sf"/>
</dbReference>
<evidence type="ECO:0000256" key="7">
    <source>
        <dbReference type="SAM" id="Phobius"/>
    </source>
</evidence>
<dbReference type="Pfam" id="PF01145">
    <property type="entry name" value="Band_7"/>
    <property type="match status" value="1"/>
</dbReference>
<evidence type="ECO:0000256" key="6">
    <source>
        <dbReference type="PIRNR" id="PIRNR005651"/>
    </source>
</evidence>
<dbReference type="SUPFAM" id="SSF117892">
    <property type="entry name" value="Band 7/SPFH domain"/>
    <property type="match status" value="1"/>
</dbReference>
<reference evidence="9 10" key="1">
    <citation type="submission" date="2020-08" db="EMBL/GenBank/DDBJ databases">
        <title>Bridging the membrane lipid divide: bacteria of the FCB group superphylum have the potential to synthesize archaeal ether lipids.</title>
        <authorList>
            <person name="Villanueva L."/>
            <person name="Von Meijenfeldt F.A.B."/>
            <person name="Westbye A.B."/>
            <person name="Yadav S."/>
            <person name="Hopmans E.C."/>
            <person name="Dutilh B.E."/>
            <person name="Sinninghe Damste J.S."/>
        </authorList>
    </citation>
    <scope>NUCLEOTIDE SEQUENCE [LARGE SCALE GENOMIC DNA]</scope>
    <source>
        <strain evidence="9">NIOZ-UU47</strain>
    </source>
</reference>
<dbReference type="PANTHER" id="PTHR42911:SF1">
    <property type="entry name" value="MODULATOR OF FTSH PROTEASE HFLC"/>
    <property type="match status" value="1"/>
</dbReference>
<dbReference type="GO" id="GO:0008233">
    <property type="term" value="F:peptidase activity"/>
    <property type="evidence" value="ECO:0007669"/>
    <property type="project" value="UniProtKB-KW"/>
</dbReference>
<keyword evidence="3 7" id="KW-0812">Transmembrane</keyword>
<gene>
    <name evidence="9" type="primary">hflC</name>
    <name evidence="9" type="ORF">H8E41_04720</name>
</gene>
<comment type="similarity">
    <text evidence="2 6">Belongs to the band 7/mec-2 family. HflC subfamily.</text>
</comment>
<dbReference type="GO" id="GO:0016020">
    <property type="term" value="C:membrane"/>
    <property type="evidence" value="ECO:0007669"/>
    <property type="project" value="UniProtKB-SubCell"/>
</dbReference>
<keyword evidence="9" id="KW-0645">Protease</keyword>
<dbReference type="InterPro" id="IPR010200">
    <property type="entry name" value="HflC"/>
</dbReference>
<evidence type="ECO:0000256" key="3">
    <source>
        <dbReference type="ARBA" id="ARBA00022692"/>
    </source>
</evidence>
<dbReference type="PANTHER" id="PTHR42911">
    <property type="entry name" value="MODULATOR OF FTSH PROTEASE HFLC"/>
    <property type="match status" value="1"/>
</dbReference>
<dbReference type="Proteomes" id="UP000614424">
    <property type="component" value="Unassembled WGS sequence"/>
</dbReference>
<dbReference type="Gene3D" id="3.30.479.30">
    <property type="entry name" value="Band 7 domain"/>
    <property type="match status" value="1"/>
</dbReference>
<accession>A0A8J6NAM2</accession>
<evidence type="ECO:0000313" key="9">
    <source>
        <dbReference type="EMBL" id="MBC8317186.1"/>
    </source>
</evidence>
<dbReference type="SMART" id="SM00244">
    <property type="entry name" value="PHB"/>
    <property type="match status" value="1"/>
</dbReference>
<dbReference type="InterPro" id="IPR001107">
    <property type="entry name" value="Band_7"/>
</dbReference>
<proteinExistence type="inferred from homology"/>
<dbReference type="PIRSF" id="PIRSF005651">
    <property type="entry name" value="HflC"/>
    <property type="match status" value="1"/>
</dbReference>
<feature type="transmembrane region" description="Helical" evidence="7">
    <location>
        <begin position="7"/>
        <end position="27"/>
    </location>
</feature>
<evidence type="ECO:0000256" key="1">
    <source>
        <dbReference type="ARBA" id="ARBA00004167"/>
    </source>
</evidence>
<keyword evidence="4 7" id="KW-1133">Transmembrane helix</keyword>
<evidence type="ECO:0000313" key="10">
    <source>
        <dbReference type="Proteomes" id="UP000614424"/>
    </source>
</evidence>
<dbReference type="GO" id="GO:0006508">
    <property type="term" value="P:proteolysis"/>
    <property type="evidence" value="ECO:0007669"/>
    <property type="project" value="UniProtKB-KW"/>
</dbReference>
<evidence type="ECO:0000256" key="4">
    <source>
        <dbReference type="ARBA" id="ARBA00022989"/>
    </source>
</evidence>
<organism evidence="9 10">
    <name type="scientific">Candidatus Desulfobia pelagia</name>
    <dbReference type="NCBI Taxonomy" id="2841692"/>
    <lineage>
        <taxon>Bacteria</taxon>
        <taxon>Pseudomonadati</taxon>
        <taxon>Thermodesulfobacteriota</taxon>
        <taxon>Desulfobulbia</taxon>
        <taxon>Desulfobulbales</taxon>
        <taxon>Desulfobulbaceae</taxon>
        <taxon>Candidatus Desulfobia</taxon>
    </lineage>
</organism>
<keyword evidence="9" id="KW-0378">Hydrolase</keyword>
<dbReference type="EMBL" id="JACNJZ010000074">
    <property type="protein sequence ID" value="MBC8317186.1"/>
    <property type="molecule type" value="Genomic_DNA"/>
</dbReference>
<evidence type="ECO:0000256" key="5">
    <source>
        <dbReference type="ARBA" id="ARBA00023136"/>
    </source>
</evidence>
<comment type="function">
    <text evidence="6">HflC and HflK could regulate a protease.</text>
</comment>
<dbReference type="AlphaFoldDB" id="A0A8J6NAM2"/>